<name>A0ABC9GMZ9_9POAL</name>
<evidence type="ECO:0000259" key="1">
    <source>
        <dbReference type="Pfam" id="PF24523"/>
    </source>
</evidence>
<organism evidence="2 3">
    <name type="scientific">Urochloa decumbens</name>
    <dbReference type="NCBI Taxonomy" id="240449"/>
    <lineage>
        <taxon>Eukaryota</taxon>
        <taxon>Viridiplantae</taxon>
        <taxon>Streptophyta</taxon>
        <taxon>Embryophyta</taxon>
        <taxon>Tracheophyta</taxon>
        <taxon>Spermatophyta</taxon>
        <taxon>Magnoliopsida</taxon>
        <taxon>Liliopsida</taxon>
        <taxon>Poales</taxon>
        <taxon>Poaceae</taxon>
        <taxon>PACMAD clade</taxon>
        <taxon>Panicoideae</taxon>
        <taxon>Panicodae</taxon>
        <taxon>Paniceae</taxon>
        <taxon>Melinidinae</taxon>
        <taxon>Urochloa</taxon>
    </lineage>
</organism>
<dbReference type="Proteomes" id="UP001497457">
    <property type="component" value="Chromosome 9rd"/>
</dbReference>
<dbReference type="AlphaFoldDB" id="A0ABC9GMZ9"/>
<evidence type="ECO:0000313" key="3">
    <source>
        <dbReference type="Proteomes" id="UP001497457"/>
    </source>
</evidence>
<sequence length="369" mass="41006">MATPLLVDLILEIAARSDPATLVRCAAACKDLRRHIADPGFRRRLRLRRSDDRFVPSLLRGHLVVGNSGVHDELRFFDTTSPYATKLLSAAACFPRGPYSEPLPAIAIPHPPEPNSDAHYVLLGGGGGIDRPFRVLKVRLVLDQSGNVSGLRITVFLSEQNKWGTCSTKVPAPGIHGRSRSSRLTNPLVVGDDAVHWLCLTDTASYILTLHAVGAAAQVTSTRLPARIHGACREARLHHMVLASMSPGGRPVVLVADSDRISMWAQHEHSARWKERPETVVDKEAVERYTQTGGLMGRWIGVPQLEWFAERSGVVLFRFISFGGWFWLDLRSMEVVRWFHPGFSWVPTSISFPFEIDLASWAPTFRKSL</sequence>
<dbReference type="SUPFAM" id="SSF81383">
    <property type="entry name" value="F-box domain"/>
    <property type="match status" value="1"/>
</dbReference>
<dbReference type="PANTHER" id="PTHR35828">
    <property type="entry name" value="OS08G0203800 PROTEIN-RELATED"/>
    <property type="match status" value="1"/>
</dbReference>
<accession>A0ABC9GMZ9</accession>
<feature type="domain" description="DUF7595" evidence="1">
    <location>
        <begin position="171"/>
        <end position="334"/>
    </location>
</feature>
<keyword evidence="3" id="KW-1185">Reference proteome</keyword>
<reference evidence="2 3" key="2">
    <citation type="submission" date="2024-10" db="EMBL/GenBank/DDBJ databases">
        <authorList>
            <person name="Ryan C."/>
        </authorList>
    </citation>
    <scope>NUCLEOTIDE SEQUENCE [LARGE SCALE GENOMIC DNA]</scope>
</reference>
<gene>
    <name evidence="2" type="ORF">URODEC1_LOCUS117849</name>
</gene>
<dbReference type="EMBL" id="OZ075119">
    <property type="protein sequence ID" value="CAL5097770.1"/>
    <property type="molecule type" value="Genomic_DNA"/>
</dbReference>
<dbReference type="PANTHER" id="PTHR35828:SF23">
    <property type="entry name" value="F-BOX DOMAIN-CONTAINING PROTEIN"/>
    <property type="match status" value="1"/>
</dbReference>
<reference evidence="3" key="1">
    <citation type="submission" date="2024-06" db="EMBL/GenBank/DDBJ databases">
        <authorList>
            <person name="Ryan C."/>
        </authorList>
    </citation>
    <scope>NUCLEOTIDE SEQUENCE [LARGE SCALE GENOMIC DNA]</scope>
</reference>
<dbReference type="InterPro" id="IPR036047">
    <property type="entry name" value="F-box-like_dom_sf"/>
</dbReference>
<dbReference type="Pfam" id="PF24523">
    <property type="entry name" value="DUF7595"/>
    <property type="match status" value="1"/>
</dbReference>
<proteinExistence type="predicted"/>
<protein>
    <recommendedName>
        <fullName evidence="1">DUF7595 domain-containing protein</fullName>
    </recommendedName>
</protein>
<dbReference type="InterPro" id="IPR056016">
    <property type="entry name" value="DUF7595"/>
</dbReference>
<evidence type="ECO:0000313" key="2">
    <source>
        <dbReference type="EMBL" id="CAL5097770.1"/>
    </source>
</evidence>